<dbReference type="InterPro" id="IPR036259">
    <property type="entry name" value="MFS_trans_sf"/>
</dbReference>
<feature type="transmembrane region" description="Helical" evidence="3">
    <location>
        <begin position="370"/>
        <end position="392"/>
    </location>
</feature>
<dbReference type="GO" id="GO:0008028">
    <property type="term" value="F:monocarboxylic acid transmembrane transporter activity"/>
    <property type="evidence" value="ECO:0007669"/>
    <property type="project" value="TreeGrafter"/>
</dbReference>
<feature type="transmembrane region" description="Helical" evidence="3">
    <location>
        <begin position="432"/>
        <end position="457"/>
    </location>
</feature>
<dbReference type="InterPro" id="IPR050327">
    <property type="entry name" value="Proton-linked_MCT"/>
</dbReference>
<feature type="transmembrane region" description="Helical" evidence="3">
    <location>
        <begin position="127"/>
        <end position="151"/>
    </location>
</feature>
<dbReference type="Gene3D" id="1.20.1250.20">
    <property type="entry name" value="MFS general substrate transporter like domains"/>
    <property type="match status" value="2"/>
</dbReference>
<feature type="transmembrane region" description="Helical" evidence="3">
    <location>
        <begin position="157"/>
        <end position="177"/>
    </location>
</feature>
<dbReference type="SUPFAM" id="SSF103473">
    <property type="entry name" value="MFS general substrate transporter"/>
    <property type="match status" value="1"/>
</dbReference>
<feature type="transmembrane region" description="Helical" evidence="3">
    <location>
        <begin position="347"/>
        <end position="364"/>
    </location>
</feature>
<dbReference type="KEGG" id="tpal:117644660"/>
<feature type="compositionally biased region" description="Low complexity" evidence="2">
    <location>
        <begin position="10"/>
        <end position="22"/>
    </location>
</feature>
<evidence type="ECO:0000313" key="5">
    <source>
        <dbReference type="Proteomes" id="UP000515158"/>
    </source>
</evidence>
<evidence type="ECO:0000256" key="1">
    <source>
        <dbReference type="ARBA" id="ARBA00004141"/>
    </source>
</evidence>
<protein>
    <submittedName>
        <fullName evidence="6">Monocarboxylate transporter 10-like</fullName>
    </submittedName>
</protein>
<feature type="domain" description="Major facilitator superfamily (MFS) profile" evidence="4">
    <location>
        <begin position="60"/>
        <end position="465"/>
    </location>
</feature>
<name>A0A6P8YJW6_THRPL</name>
<gene>
    <name evidence="6" type="primary">LOC117644660</name>
</gene>
<evidence type="ECO:0000259" key="4">
    <source>
        <dbReference type="PROSITE" id="PS50850"/>
    </source>
</evidence>
<feature type="transmembrane region" description="Helical" evidence="3">
    <location>
        <begin position="404"/>
        <end position="426"/>
    </location>
</feature>
<keyword evidence="5" id="KW-1185">Reference proteome</keyword>
<dbReference type="PANTHER" id="PTHR11360">
    <property type="entry name" value="MONOCARBOXYLATE TRANSPORTER"/>
    <property type="match status" value="1"/>
</dbReference>
<keyword evidence="3" id="KW-0812">Transmembrane</keyword>
<evidence type="ECO:0000313" key="6">
    <source>
        <dbReference type="RefSeq" id="XP_034240163.1"/>
    </source>
</evidence>
<dbReference type="InterPro" id="IPR020846">
    <property type="entry name" value="MFS_dom"/>
</dbReference>
<dbReference type="PROSITE" id="PS50850">
    <property type="entry name" value="MFS"/>
    <property type="match status" value="1"/>
</dbReference>
<proteinExistence type="predicted"/>
<dbReference type="PANTHER" id="PTHR11360:SF237">
    <property type="entry name" value="MONOCARBOXYLATE TRANSPORTER 12-B-LIKE PROTEIN"/>
    <property type="match status" value="1"/>
</dbReference>
<dbReference type="InParanoid" id="A0A6P8YJW6"/>
<evidence type="ECO:0000256" key="3">
    <source>
        <dbReference type="SAM" id="Phobius"/>
    </source>
</evidence>
<keyword evidence="3" id="KW-0472">Membrane</keyword>
<organism evidence="6">
    <name type="scientific">Thrips palmi</name>
    <name type="common">Melon thrips</name>
    <dbReference type="NCBI Taxonomy" id="161013"/>
    <lineage>
        <taxon>Eukaryota</taxon>
        <taxon>Metazoa</taxon>
        <taxon>Ecdysozoa</taxon>
        <taxon>Arthropoda</taxon>
        <taxon>Hexapoda</taxon>
        <taxon>Insecta</taxon>
        <taxon>Pterygota</taxon>
        <taxon>Neoptera</taxon>
        <taxon>Paraneoptera</taxon>
        <taxon>Thysanoptera</taxon>
        <taxon>Terebrantia</taxon>
        <taxon>Thripoidea</taxon>
        <taxon>Thripidae</taxon>
        <taxon>Thrips</taxon>
    </lineage>
</organism>
<feature type="transmembrane region" description="Helical" evidence="3">
    <location>
        <begin position="59"/>
        <end position="83"/>
    </location>
</feature>
<feature type="region of interest" description="Disordered" evidence="2">
    <location>
        <begin position="1"/>
        <end position="46"/>
    </location>
</feature>
<reference evidence="6" key="1">
    <citation type="submission" date="2025-08" db="UniProtKB">
        <authorList>
            <consortium name="RefSeq"/>
        </authorList>
    </citation>
    <scope>IDENTIFICATION</scope>
    <source>
        <tissue evidence="6">Total insect</tissue>
    </source>
</reference>
<dbReference type="GO" id="GO:0016020">
    <property type="term" value="C:membrane"/>
    <property type="evidence" value="ECO:0007669"/>
    <property type="project" value="UniProtKB-SubCell"/>
</dbReference>
<dbReference type="Proteomes" id="UP000515158">
    <property type="component" value="Unplaced"/>
</dbReference>
<dbReference type="RefSeq" id="XP_034240163.1">
    <property type="nucleotide sequence ID" value="XM_034384272.1"/>
</dbReference>
<sequence length="473" mass="49774">MLVPEYSGMTRRASSTSATSTTPEQAPESVELERKGAVEADAPPPPAEDVVFPDGGYGWVIMAAFSVNTMFVVQLSMVFGLILTEAFRELDMPKTGVATIMTFNQSFSLLFGLVSGSLVRRFGYRRVAVVGVVLASCGMVLTAFSTSFMAFMVTYGVIMSAGAGLTTPAFSVALNSYFKKRRSLVTGLALGLTGASGVLFPQIVSAMLKYLGSSWTCVGCGGLSLFALVAAAFLDPVEQHRPHAVCHTAGGTTREAGAAGLARQLARLLDLKLLGSGATMVLLLGLAVSNMAEITFKTMVPFILAERGQDRQSVATFLSLTSGTAALGKLAAPLLQALAGLSSKGMYVAVLLVVICARVVLVLVTDYSSLLVLAVVLGVTKGVRAVFYNLVIPDHVHLEQLAPAIGLQAAFTGVFLLVNGPVIGVIRENSSSYNVVIMTCNGITASCILAWAVELLVQVVRRRSKRSKASRLA</sequence>
<dbReference type="InterPro" id="IPR011701">
    <property type="entry name" value="MFS"/>
</dbReference>
<dbReference type="Pfam" id="PF07690">
    <property type="entry name" value="MFS_1"/>
    <property type="match status" value="1"/>
</dbReference>
<evidence type="ECO:0000256" key="2">
    <source>
        <dbReference type="SAM" id="MobiDB-lite"/>
    </source>
</evidence>
<dbReference type="GeneID" id="117644660"/>
<comment type="subcellular location">
    <subcellularLocation>
        <location evidence="1">Membrane</location>
        <topology evidence="1">Multi-pass membrane protein</topology>
    </subcellularLocation>
</comment>
<feature type="transmembrane region" description="Helical" evidence="3">
    <location>
        <begin position="95"/>
        <end position="115"/>
    </location>
</feature>
<feature type="transmembrane region" description="Helical" evidence="3">
    <location>
        <begin position="210"/>
        <end position="234"/>
    </location>
</feature>
<feature type="transmembrane region" description="Helical" evidence="3">
    <location>
        <begin position="184"/>
        <end position="204"/>
    </location>
</feature>
<keyword evidence="3" id="KW-1133">Transmembrane helix</keyword>
<dbReference type="AlphaFoldDB" id="A0A6P8YJW6"/>
<dbReference type="OrthoDB" id="410267at2759"/>
<accession>A0A6P8YJW6</accession>
<feature type="transmembrane region" description="Helical" evidence="3">
    <location>
        <begin position="273"/>
        <end position="292"/>
    </location>
</feature>